<dbReference type="AlphaFoldDB" id="A0AA37HJR3"/>
<name>A0AA37HJR3_9HYPH</name>
<reference evidence="1" key="1">
    <citation type="journal article" date="2016" name="Front. Microbiol.">
        <title>Genome Sequence of the Piezophilic, Mesophilic Sulfate-Reducing Bacterium Desulfovibrio indicus J2T.</title>
        <authorList>
            <person name="Cao J."/>
            <person name="Maignien L."/>
            <person name="Shao Z."/>
            <person name="Alain K."/>
            <person name="Jebbar M."/>
        </authorList>
    </citation>
    <scope>NUCLEOTIDE SEQUENCE</scope>
    <source>
        <strain evidence="1">JCM 32048</strain>
    </source>
</reference>
<sequence>MRIARSMYVQPRYATLVNFHVAGNDGIATKCPGF</sequence>
<protein>
    <submittedName>
        <fullName evidence="1">Uncharacterized protein</fullName>
    </submittedName>
</protein>
<gene>
    <name evidence="1" type="ORF">MPEAHAMD_7274</name>
</gene>
<accession>A0AA37HJR3</accession>
<keyword evidence="2" id="KW-1185">Reference proteome</keyword>
<evidence type="ECO:0000313" key="2">
    <source>
        <dbReference type="Proteomes" id="UP001055286"/>
    </source>
</evidence>
<dbReference type="EMBL" id="BPQJ01000194">
    <property type="protein sequence ID" value="GJD67067.1"/>
    <property type="molecule type" value="Genomic_DNA"/>
</dbReference>
<reference evidence="1" key="2">
    <citation type="submission" date="2021-08" db="EMBL/GenBank/DDBJ databases">
        <authorList>
            <person name="Tani A."/>
            <person name="Ola A."/>
            <person name="Ogura Y."/>
            <person name="Katsura K."/>
            <person name="Hayashi T."/>
        </authorList>
    </citation>
    <scope>NUCLEOTIDE SEQUENCE</scope>
    <source>
        <strain evidence="1">JCM 32048</strain>
    </source>
</reference>
<comment type="caution">
    <text evidence="1">The sequence shown here is derived from an EMBL/GenBank/DDBJ whole genome shotgun (WGS) entry which is preliminary data.</text>
</comment>
<evidence type="ECO:0000313" key="1">
    <source>
        <dbReference type="EMBL" id="GJD67067.1"/>
    </source>
</evidence>
<proteinExistence type="predicted"/>
<dbReference type="Proteomes" id="UP001055286">
    <property type="component" value="Unassembled WGS sequence"/>
</dbReference>
<organism evidence="1 2">
    <name type="scientific">Methylobacterium frigidaeris</name>
    <dbReference type="NCBI Taxonomy" id="2038277"/>
    <lineage>
        <taxon>Bacteria</taxon>
        <taxon>Pseudomonadati</taxon>
        <taxon>Pseudomonadota</taxon>
        <taxon>Alphaproteobacteria</taxon>
        <taxon>Hyphomicrobiales</taxon>
        <taxon>Methylobacteriaceae</taxon>
        <taxon>Methylobacterium</taxon>
    </lineage>
</organism>